<dbReference type="EMBL" id="CAMXCT030000394">
    <property type="protein sequence ID" value="CAL4765510.1"/>
    <property type="molecule type" value="Genomic_DNA"/>
</dbReference>
<organism evidence="1">
    <name type="scientific">Cladocopium goreaui</name>
    <dbReference type="NCBI Taxonomy" id="2562237"/>
    <lineage>
        <taxon>Eukaryota</taxon>
        <taxon>Sar</taxon>
        <taxon>Alveolata</taxon>
        <taxon>Dinophyceae</taxon>
        <taxon>Suessiales</taxon>
        <taxon>Symbiodiniaceae</taxon>
        <taxon>Cladocopium</taxon>
    </lineage>
</organism>
<reference evidence="2" key="2">
    <citation type="submission" date="2024-04" db="EMBL/GenBank/DDBJ databases">
        <authorList>
            <person name="Chen Y."/>
            <person name="Shah S."/>
            <person name="Dougan E. K."/>
            <person name="Thang M."/>
            <person name="Chan C."/>
        </authorList>
    </citation>
    <scope>NUCLEOTIDE SEQUENCE [LARGE SCALE GENOMIC DNA]</scope>
</reference>
<proteinExistence type="predicted"/>
<evidence type="ECO:0000313" key="2">
    <source>
        <dbReference type="EMBL" id="CAL1131573.1"/>
    </source>
</evidence>
<comment type="caution">
    <text evidence="1">The sequence shown here is derived from an EMBL/GenBank/DDBJ whole genome shotgun (WGS) entry which is preliminary data.</text>
</comment>
<dbReference type="OrthoDB" id="414109at2759"/>
<dbReference type="Proteomes" id="UP001152797">
    <property type="component" value="Unassembled WGS sequence"/>
</dbReference>
<dbReference type="EMBL" id="CAMXCT010000394">
    <property type="protein sequence ID" value="CAI3978198.1"/>
    <property type="molecule type" value="Genomic_DNA"/>
</dbReference>
<evidence type="ECO:0000313" key="1">
    <source>
        <dbReference type="EMBL" id="CAI3978198.1"/>
    </source>
</evidence>
<accession>A0A9P1FJ88</accession>
<reference evidence="1" key="1">
    <citation type="submission" date="2022-10" db="EMBL/GenBank/DDBJ databases">
        <authorList>
            <person name="Chen Y."/>
            <person name="Dougan E. K."/>
            <person name="Chan C."/>
            <person name="Rhodes N."/>
            <person name="Thang M."/>
        </authorList>
    </citation>
    <scope>NUCLEOTIDE SEQUENCE</scope>
</reference>
<gene>
    <name evidence="1" type="ORF">C1SCF055_LOCUS6269</name>
</gene>
<sequence length="184" mass="19910">MKLAGWGVQSDPSAVGFPLDTFGAIGEVHFGDGRSLRDHPDLRLAGDFYNVPESITRGVALVEPGMLDLRHPGEVDAFLPGAYELPLPSCHKDPPVSPTPYVELDEPFPEDVAPAQVSRPHCSSTSVQLNDNAGAAQAASCVYDFLRTKASASFTKVRPRKFAMKATVFHEMNRTLVSCSLKAR</sequence>
<protein>
    <submittedName>
        <fullName evidence="3">Microtubule-associated protein RP/EB family member 1C</fullName>
    </submittedName>
</protein>
<dbReference type="EMBL" id="CAMXCT020000394">
    <property type="protein sequence ID" value="CAL1131573.1"/>
    <property type="molecule type" value="Genomic_DNA"/>
</dbReference>
<evidence type="ECO:0000313" key="3">
    <source>
        <dbReference type="EMBL" id="CAL4765510.1"/>
    </source>
</evidence>
<evidence type="ECO:0000313" key="4">
    <source>
        <dbReference type="Proteomes" id="UP001152797"/>
    </source>
</evidence>
<name>A0A9P1FJ88_9DINO</name>
<keyword evidence="4" id="KW-1185">Reference proteome</keyword>
<feature type="non-terminal residue" evidence="1">
    <location>
        <position position="1"/>
    </location>
</feature>
<dbReference type="AlphaFoldDB" id="A0A9P1FJ88"/>